<dbReference type="RefSeq" id="WP_202958073.1">
    <property type="nucleotide sequence ID" value="NZ_JAPCID010000024.1"/>
</dbReference>
<protein>
    <submittedName>
        <fullName evidence="2">HD domain-containing protein</fullName>
    </submittedName>
</protein>
<comment type="caution">
    <text evidence="2">The sequence shown here is derived from an EMBL/GenBank/DDBJ whole genome shotgun (WGS) entry which is preliminary data.</text>
</comment>
<organism evidence="2 3">
    <name type="scientific">Solirubrobacter deserti</name>
    <dbReference type="NCBI Taxonomy" id="2282478"/>
    <lineage>
        <taxon>Bacteria</taxon>
        <taxon>Bacillati</taxon>
        <taxon>Actinomycetota</taxon>
        <taxon>Thermoleophilia</taxon>
        <taxon>Solirubrobacterales</taxon>
        <taxon>Solirubrobacteraceae</taxon>
        <taxon>Solirubrobacter</taxon>
    </lineage>
</organism>
<dbReference type="Proteomes" id="UP001147700">
    <property type="component" value="Unassembled WGS sequence"/>
</dbReference>
<keyword evidence="3" id="KW-1185">Reference proteome</keyword>
<name>A0ABT4RLI8_9ACTN</name>
<evidence type="ECO:0000259" key="1">
    <source>
        <dbReference type="PROSITE" id="PS51832"/>
    </source>
</evidence>
<dbReference type="InterPro" id="IPR052020">
    <property type="entry name" value="Cyclic_di-GMP/3'3'-cGAMP_PDE"/>
</dbReference>
<dbReference type="Pfam" id="PF13487">
    <property type="entry name" value="HD_5"/>
    <property type="match status" value="2"/>
</dbReference>
<accession>A0ABT4RLI8</accession>
<evidence type="ECO:0000313" key="2">
    <source>
        <dbReference type="EMBL" id="MDA0139374.1"/>
    </source>
</evidence>
<dbReference type="Gene3D" id="1.10.3210.10">
    <property type="entry name" value="Hypothetical protein af1432"/>
    <property type="match status" value="2"/>
</dbReference>
<dbReference type="CDD" id="cd00077">
    <property type="entry name" value="HDc"/>
    <property type="match status" value="1"/>
</dbReference>
<dbReference type="PANTHER" id="PTHR45228">
    <property type="entry name" value="CYCLIC DI-GMP PHOSPHODIESTERASE TM_0186-RELATED"/>
    <property type="match status" value="1"/>
</dbReference>
<dbReference type="SUPFAM" id="SSF109604">
    <property type="entry name" value="HD-domain/PDEase-like"/>
    <property type="match status" value="2"/>
</dbReference>
<dbReference type="EMBL" id="JAPCID010000024">
    <property type="protein sequence ID" value="MDA0139374.1"/>
    <property type="molecule type" value="Genomic_DNA"/>
</dbReference>
<dbReference type="PANTHER" id="PTHR45228:SF5">
    <property type="entry name" value="CYCLIC DI-GMP PHOSPHODIESTERASE VC_1348-RELATED"/>
    <property type="match status" value="1"/>
</dbReference>
<dbReference type="InterPro" id="IPR003607">
    <property type="entry name" value="HD/PDEase_dom"/>
</dbReference>
<dbReference type="InterPro" id="IPR037522">
    <property type="entry name" value="HD_GYP_dom"/>
</dbReference>
<proteinExistence type="predicted"/>
<dbReference type="PROSITE" id="PS51832">
    <property type="entry name" value="HD_GYP"/>
    <property type="match status" value="2"/>
</dbReference>
<gene>
    <name evidence="2" type="ORF">OJ962_17860</name>
</gene>
<feature type="domain" description="HD-GYP" evidence="1">
    <location>
        <begin position="255"/>
        <end position="448"/>
    </location>
</feature>
<sequence>MEVRLSEIISALSYALDVTEGQPAGHAARTCAIGMRIADIAGVPHDELSSLYYALLLKDAGCSANAAAVCTLFGSDDRTYKELRKRIDYRSKRANAVSAFRSTLPGAPIFTRVKRLAEIARQEDGKTDELYGVRCERGAEIARMIELPESTAEAIRALDEHWDGGGVPYGLRGTEIPLAGRILALAQIAEVYFTGGGVDAALAVAAERSGRWFDPDLVAALLTTRDDRAFWASLHGDAVELVKAFEPTDHLLMADEEGLDRVAEAFAMVVDAKSPFTGRHSAGVAHIALGVAETMDLEADCLRDLRRAALLHDLGKLGVSNLVLDKPGKLDADEWAEMRRHAELTVRILERVPPFRHLARDAGAHHERLDGRGYHLGLTAGELGWMPRTLAVADVFEALTADRPYRDALDRDEALAIMRRDVGAAFSPEHFEALEAWANRSSLVPAAP</sequence>
<dbReference type="SMART" id="SM00471">
    <property type="entry name" value="HDc"/>
    <property type="match status" value="1"/>
</dbReference>
<reference evidence="2" key="1">
    <citation type="submission" date="2022-10" db="EMBL/GenBank/DDBJ databases">
        <title>The WGS of Solirubrobacter sp. CPCC 204708.</title>
        <authorList>
            <person name="Jiang Z."/>
        </authorList>
    </citation>
    <scope>NUCLEOTIDE SEQUENCE</scope>
    <source>
        <strain evidence="2">CPCC 204708</strain>
    </source>
</reference>
<evidence type="ECO:0000313" key="3">
    <source>
        <dbReference type="Proteomes" id="UP001147700"/>
    </source>
</evidence>
<feature type="domain" description="HD-GYP" evidence="1">
    <location>
        <begin position="1"/>
        <end position="237"/>
    </location>
</feature>